<name>A0A4D6KAK5_9EURY</name>
<dbReference type="GO" id="GO:0003723">
    <property type="term" value="F:RNA binding"/>
    <property type="evidence" value="ECO:0007669"/>
    <property type="project" value="UniProtKB-KW"/>
</dbReference>
<dbReference type="OMA" id="KNTCVFE"/>
<dbReference type="Gene3D" id="3.60.15.10">
    <property type="entry name" value="Ribonuclease Z/Hydroxyacylglutathione hydrolase-like"/>
    <property type="match status" value="1"/>
</dbReference>
<feature type="binding site" evidence="5">
    <location>
        <position position="81"/>
    </location>
    <ligand>
        <name>Zn(2+)</name>
        <dbReference type="ChEBI" id="CHEBI:29105"/>
        <label>1</label>
        <note>catalytic</note>
    </ligand>
</feature>
<dbReference type="GeneID" id="42177335"/>
<dbReference type="RefSeq" id="WP_015763555.1">
    <property type="nucleotide sequence ID" value="NZ_CP039375.1"/>
</dbReference>
<feature type="binding site" evidence="5">
    <location>
        <position position="173"/>
    </location>
    <ligand>
        <name>Zn(2+)</name>
        <dbReference type="ChEBI" id="CHEBI:29105"/>
        <label>1</label>
        <note>catalytic</note>
    </ligand>
</feature>
<dbReference type="InterPro" id="IPR004613">
    <property type="entry name" value="RNase_J"/>
</dbReference>
<keyword evidence="3 5" id="KW-0269">Exonuclease</keyword>
<feature type="binding site" evidence="5">
    <location>
        <position position="86"/>
    </location>
    <ligand>
        <name>Zn(2+)</name>
        <dbReference type="ChEBI" id="CHEBI:29105"/>
        <label>2</label>
        <note>catalytic</note>
    </ligand>
</feature>
<reference evidence="7 8" key="2">
    <citation type="submission" date="2019-04" db="EMBL/GenBank/DDBJ databases">
        <authorList>
            <person name="Yang S."/>
            <person name="Wei W."/>
        </authorList>
    </citation>
    <scope>NUCLEOTIDE SEQUENCE [LARGE SCALE GENOMIC DNA]</scope>
    <source>
        <strain evidence="8">ZP60</strain>
    </source>
</reference>
<feature type="binding site" evidence="5">
    <location>
        <begin position="385"/>
        <end position="389"/>
    </location>
    <ligand>
        <name>substrate</name>
    </ligand>
</feature>
<comment type="similarity">
    <text evidence="5">Belongs to the metallo-beta-lactamase superfamily. RNA-metabolizing metallo-beta-lactamase-like family. Archaeal RNase J subfamily.</text>
</comment>
<dbReference type="InterPro" id="IPR042173">
    <property type="entry name" value="RNase_J_2"/>
</dbReference>
<dbReference type="InterPro" id="IPR030879">
    <property type="entry name" value="RNase_J_arc"/>
</dbReference>
<dbReference type="InterPro" id="IPR055132">
    <property type="entry name" value="RNase_J_b_CASP"/>
</dbReference>
<dbReference type="NCBIfam" id="TIGR00649">
    <property type="entry name" value="MG423"/>
    <property type="match status" value="1"/>
</dbReference>
<feature type="binding site" evidence="5">
    <location>
        <position position="151"/>
    </location>
    <ligand>
        <name>Zn(2+)</name>
        <dbReference type="ChEBI" id="CHEBI:29105"/>
        <label>1</label>
        <note>catalytic</note>
    </ligand>
</feature>
<dbReference type="InterPro" id="IPR036866">
    <property type="entry name" value="RibonucZ/Hydroxyglut_hydro"/>
</dbReference>
<dbReference type="GO" id="GO:0008270">
    <property type="term" value="F:zinc ion binding"/>
    <property type="evidence" value="ECO:0007669"/>
    <property type="project" value="UniProtKB-UniRule"/>
</dbReference>
<organism evidence="7 8">
    <name type="scientific">Halomicrobium mukohataei</name>
    <dbReference type="NCBI Taxonomy" id="57705"/>
    <lineage>
        <taxon>Archaea</taxon>
        <taxon>Methanobacteriati</taxon>
        <taxon>Methanobacteriota</taxon>
        <taxon>Stenosarchaea group</taxon>
        <taxon>Halobacteria</taxon>
        <taxon>Halobacteriales</taxon>
        <taxon>Haloarculaceae</taxon>
        <taxon>Halomicrobium</taxon>
    </lineage>
</organism>
<feature type="domain" description="Metallo-beta-lactamase" evidence="6">
    <location>
        <begin position="15"/>
        <end position="226"/>
    </location>
</feature>
<evidence type="ECO:0000256" key="3">
    <source>
        <dbReference type="ARBA" id="ARBA00022839"/>
    </source>
</evidence>
<keyword evidence="5" id="KW-0378">Hydrolase</keyword>
<comment type="subcellular location">
    <subcellularLocation>
        <location evidence="5">Cytoplasm</location>
    </subcellularLocation>
</comment>
<evidence type="ECO:0000256" key="4">
    <source>
        <dbReference type="ARBA" id="ARBA00022884"/>
    </source>
</evidence>
<dbReference type="GO" id="GO:0005737">
    <property type="term" value="C:cytoplasm"/>
    <property type="evidence" value="ECO:0007669"/>
    <property type="project" value="UniProtKB-SubCell"/>
</dbReference>
<evidence type="ECO:0000256" key="5">
    <source>
        <dbReference type="HAMAP-Rule" id="MF_01492"/>
    </source>
</evidence>
<dbReference type="GO" id="GO:0004534">
    <property type="term" value="F:5'-3' RNA exonuclease activity"/>
    <property type="evidence" value="ECO:0007669"/>
    <property type="project" value="UniProtKB-UniRule"/>
</dbReference>
<dbReference type="KEGG" id="halz:E5139_00320"/>
<evidence type="ECO:0000256" key="1">
    <source>
        <dbReference type="ARBA" id="ARBA00022490"/>
    </source>
</evidence>
<dbReference type="Gene3D" id="3.40.50.10710">
    <property type="entry name" value="Metallo-hydrolase/oxidoreductase"/>
    <property type="match status" value="1"/>
</dbReference>
<feature type="binding site" evidence="5">
    <location>
        <position position="411"/>
    </location>
    <ligand>
        <name>Zn(2+)</name>
        <dbReference type="ChEBI" id="CHEBI:29105"/>
        <label>2</label>
        <note>catalytic</note>
    </ligand>
</feature>
<dbReference type="DNASU" id="8412155"/>
<proteinExistence type="inferred from homology"/>
<dbReference type="GO" id="GO:0006401">
    <property type="term" value="P:RNA catabolic process"/>
    <property type="evidence" value="ECO:0007669"/>
    <property type="project" value="UniProtKB-UniRule"/>
</dbReference>
<evidence type="ECO:0000313" key="8">
    <source>
        <dbReference type="Proteomes" id="UP000297053"/>
    </source>
</evidence>
<feature type="binding site" evidence="5">
    <location>
        <position position="83"/>
    </location>
    <ligand>
        <name>Zn(2+)</name>
        <dbReference type="ChEBI" id="CHEBI:29105"/>
        <label>1</label>
        <note>catalytic</note>
    </ligand>
</feature>
<comment type="cofactor">
    <cofactor evidence="5">
        <name>Zn(2+)</name>
        <dbReference type="ChEBI" id="CHEBI:29105"/>
    </cofactor>
    <text evidence="5">Binds 2 Zn(2+) ions per subunit. It is not clear if Zn(2+) or Mg(2+) is physiologically important.</text>
</comment>
<protein>
    <recommendedName>
        <fullName evidence="5">Ribonuclease J</fullName>
        <shortName evidence="5">RNase J</shortName>
        <ecNumber evidence="5">3.1.-.-</ecNumber>
    </recommendedName>
</protein>
<keyword evidence="1 5" id="KW-0963">Cytoplasm</keyword>
<dbReference type="Proteomes" id="UP000297053">
    <property type="component" value="Chromosome"/>
</dbReference>
<evidence type="ECO:0000256" key="2">
    <source>
        <dbReference type="ARBA" id="ARBA00022722"/>
    </source>
</evidence>
<accession>A0A4D6KAK5</accession>
<dbReference type="Pfam" id="PF00753">
    <property type="entry name" value="Lactamase_B"/>
    <property type="match status" value="1"/>
</dbReference>
<evidence type="ECO:0000259" key="6">
    <source>
        <dbReference type="SMART" id="SM00849"/>
    </source>
</evidence>
<dbReference type="SUPFAM" id="SSF56281">
    <property type="entry name" value="Metallo-hydrolase/oxidoreductase"/>
    <property type="match status" value="1"/>
</dbReference>
<sequence length="448" mass="49813">MEVEIATIGGYEEVGRQMTAVRAGDDIVIFDMGLNLSKVLIHDNVETERMHSLDLIDMGAIPDDRVMSELEGDVKAIVPTHGHLDHIGAISKLAHRYDAPVVATPYTIELVKQEIKGEEKFGVQNDLVKMEAGGTMSIGDKNELEFVNVTHSVIDAINPVLHTPEGSVVYGLDKRMDHTPVLGDPIDMKRFREIGREGEGVLCYIEDCTNAGRKGRTPSESVARRHLKDVMTSIEDYDGGIVATTFSSHIARVKSLVEFADEIGRQPVLLGRSMEKYSGTAERLDFVDFPDDLGMYGHRKSVDRTFKRIMNDGKENFLPIVTGHQGEPRAMLTRMGRGETPYELEDGDKVLFSARVIPEPSNEGQRYQSEQLLKMQGARLYDDIHVSGHLREEGHYQMLQALQPQNVIPGHQSMSGFAPYVSLAESQGYKLGRDLHATSNGNRITLVE</sequence>
<keyword evidence="5" id="KW-0862">Zinc</keyword>
<dbReference type="EMBL" id="CP039375">
    <property type="protein sequence ID" value="QCD64145.1"/>
    <property type="molecule type" value="Genomic_DNA"/>
</dbReference>
<keyword evidence="2 5" id="KW-0540">Nuclease</keyword>
<gene>
    <name evidence="5" type="primary">rnj</name>
    <name evidence="7" type="ORF">E5139_00320</name>
</gene>
<reference evidence="7 8" key="1">
    <citation type="submission" date="2019-04" db="EMBL/GenBank/DDBJ databases">
        <title>Complete genome sequence of Arthrobacter sp. ZXY-2 associated with effective atrazine degradation and salt adaptation.</title>
        <authorList>
            <person name="Zhao X."/>
        </authorList>
    </citation>
    <scope>NUCLEOTIDE SEQUENCE [LARGE SCALE GENOMIC DNA]</scope>
    <source>
        <strain evidence="8">ZP60</strain>
    </source>
</reference>
<feature type="binding site" evidence="5">
    <location>
        <position position="85"/>
    </location>
    <ligand>
        <name>Zn(2+)</name>
        <dbReference type="ChEBI" id="CHEBI:29105"/>
        <label>2</label>
        <note>catalytic</note>
    </ligand>
</feature>
<keyword evidence="5" id="KW-0479">Metal-binding</keyword>
<dbReference type="PANTHER" id="PTHR43694">
    <property type="entry name" value="RIBONUCLEASE J"/>
    <property type="match status" value="1"/>
</dbReference>
<dbReference type="PANTHER" id="PTHR43694:SF1">
    <property type="entry name" value="RIBONUCLEASE J"/>
    <property type="match status" value="1"/>
</dbReference>
<comment type="function">
    <text evidence="5">An RNase that has 5'-3' exonuclease activity. May be involved in RNA degradation.</text>
</comment>
<dbReference type="AlphaFoldDB" id="A0A4D6KAK5"/>
<dbReference type="EC" id="3.1.-.-" evidence="5"/>
<comment type="subunit">
    <text evidence="5">Homodimer.</text>
</comment>
<dbReference type="HAMAP" id="MF_01492">
    <property type="entry name" value="RNase_J_arch"/>
    <property type="match status" value="1"/>
</dbReference>
<keyword evidence="4 5" id="KW-0694">RNA-binding</keyword>
<dbReference type="CDD" id="cd07714">
    <property type="entry name" value="RNaseJ_MBL-fold"/>
    <property type="match status" value="1"/>
</dbReference>
<dbReference type="SMART" id="SM00849">
    <property type="entry name" value="Lactamase_B"/>
    <property type="match status" value="1"/>
</dbReference>
<evidence type="ECO:0000313" key="7">
    <source>
        <dbReference type="EMBL" id="QCD64145.1"/>
    </source>
</evidence>
<dbReference type="Pfam" id="PF22505">
    <property type="entry name" value="RNase_J_b_CASP"/>
    <property type="match status" value="1"/>
</dbReference>
<feature type="binding site" evidence="5">
    <location>
        <position position="173"/>
    </location>
    <ligand>
        <name>Zn(2+)</name>
        <dbReference type="ChEBI" id="CHEBI:29105"/>
        <label>2</label>
        <note>catalytic</note>
    </ligand>
</feature>
<dbReference type="InterPro" id="IPR001279">
    <property type="entry name" value="Metallo-B-lactamas"/>
</dbReference>